<feature type="binding site" evidence="10">
    <location>
        <position position="132"/>
    </location>
    <ligand>
        <name>Na(+)</name>
        <dbReference type="ChEBI" id="CHEBI:29101"/>
        <note>structural</note>
    </ligand>
</feature>
<keyword evidence="12" id="KW-1185">Reference proteome</keyword>
<evidence type="ECO:0000313" key="12">
    <source>
        <dbReference type="Proteomes" id="UP000540128"/>
    </source>
</evidence>
<dbReference type="HAMAP" id="MF_00454">
    <property type="entry name" value="FluC"/>
    <property type="match status" value="1"/>
</dbReference>
<dbReference type="PANTHER" id="PTHR28259">
    <property type="entry name" value="FLUORIDE EXPORT PROTEIN 1-RELATED"/>
    <property type="match status" value="1"/>
</dbReference>
<sequence>MTEEQAAYRVPGRVDRRCDAGLLAAEDPGPGPALVGQDAGAVQHVGALQRPVQGVGDLPGGPPGADHVERNGSDASLLWHQGTAAFPWTTLLVNVVGCFLMGVLTIALKERFAGAPRLLNPMLGTGVLGGFTTFSSYSDDTRRLIENGQPLTAVGYLFLTVAACMVGIVLGVAMTRLVLTGGVTENKHEGGA</sequence>
<dbReference type="Proteomes" id="UP000540128">
    <property type="component" value="Unassembled WGS sequence"/>
</dbReference>
<evidence type="ECO:0000256" key="5">
    <source>
        <dbReference type="ARBA" id="ARBA00023136"/>
    </source>
</evidence>
<comment type="function">
    <text evidence="9 10">Fluoride-specific ion channel. Important for reducing fluoride concentration in the cell, thus reducing its toxicity.</text>
</comment>
<dbReference type="EMBL" id="JAANNT010000027">
    <property type="protein sequence ID" value="NUV31503.1"/>
    <property type="molecule type" value="Genomic_DNA"/>
</dbReference>
<keyword evidence="10" id="KW-0479">Metal-binding</keyword>
<keyword evidence="4 10" id="KW-1133">Transmembrane helix</keyword>
<comment type="activity regulation">
    <text evidence="10">Na(+) is not transported, but it plays an essential structural role and its presence is essential for fluoride channel function.</text>
</comment>
<name>A0A7Y6F441_9ACTN</name>
<evidence type="ECO:0000256" key="6">
    <source>
        <dbReference type="ARBA" id="ARBA00023303"/>
    </source>
</evidence>
<evidence type="ECO:0000256" key="3">
    <source>
        <dbReference type="ARBA" id="ARBA00022692"/>
    </source>
</evidence>
<keyword evidence="10" id="KW-0813">Transport</keyword>
<evidence type="ECO:0000256" key="10">
    <source>
        <dbReference type="HAMAP-Rule" id="MF_00454"/>
    </source>
</evidence>
<evidence type="ECO:0000256" key="2">
    <source>
        <dbReference type="ARBA" id="ARBA00022475"/>
    </source>
</evidence>
<dbReference type="GO" id="GO:0005886">
    <property type="term" value="C:plasma membrane"/>
    <property type="evidence" value="ECO:0007669"/>
    <property type="project" value="UniProtKB-SubCell"/>
</dbReference>
<keyword evidence="6 10" id="KW-0407">Ion channel</keyword>
<dbReference type="GO" id="GO:0062054">
    <property type="term" value="F:fluoride channel activity"/>
    <property type="evidence" value="ECO:0007669"/>
    <property type="project" value="UniProtKB-UniRule"/>
</dbReference>
<feature type="binding site" evidence="10">
    <location>
        <position position="129"/>
    </location>
    <ligand>
        <name>Na(+)</name>
        <dbReference type="ChEBI" id="CHEBI:29101"/>
        <note>structural</note>
    </ligand>
</feature>
<keyword evidence="2 10" id="KW-1003">Cell membrane</keyword>
<evidence type="ECO:0000313" key="11">
    <source>
        <dbReference type="EMBL" id="NUV31503.1"/>
    </source>
</evidence>
<evidence type="ECO:0000256" key="9">
    <source>
        <dbReference type="ARBA" id="ARBA00049940"/>
    </source>
</evidence>
<feature type="transmembrane region" description="Helical" evidence="10">
    <location>
        <begin position="85"/>
        <end position="106"/>
    </location>
</feature>
<comment type="catalytic activity">
    <reaction evidence="8">
        <text>fluoride(in) = fluoride(out)</text>
        <dbReference type="Rhea" id="RHEA:76159"/>
        <dbReference type="ChEBI" id="CHEBI:17051"/>
    </reaction>
    <physiologicalReaction direction="left-to-right" evidence="8">
        <dbReference type="Rhea" id="RHEA:76160"/>
    </physiologicalReaction>
</comment>
<gene>
    <name evidence="10" type="primary">fluC</name>
    <name evidence="10" type="synonym">crcB</name>
    <name evidence="11" type="ORF">G6W59_24910</name>
</gene>
<comment type="caution">
    <text evidence="11">The sequence shown here is derived from an EMBL/GenBank/DDBJ whole genome shotgun (WGS) entry which is preliminary data.</text>
</comment>
<feature type="transmembrane region" description="Helical" evidence="10">
    <location>
        <begin position="118"/>
        <end position="137"/>
    </location>
</feature>
<dbReference type="PANTHER" id="PTHR28259:SF1">
    <property type="entry name" value="FLUORIDE EXPORT PROTEIN 1-RELATED"/>
    <property type="match status" value="1"/>
</dbReference>
<dbReference type="InterPro" id="IPR003691">
    <property type="entry name" value="FluC"/>
</dbReference>
<keyword evidence="10" id="KW-0406">Ion transport</keyword>
<keyword evidence="3 10" id="KW-0812">Transmembrane</keyword>
<comment type="subcellular location">
    <subcellularLocation>
        <location evidence="1 10">Cell membrane</location>
        <topology evidence="1 10">Multi-pass membrane protein</topology>
    </subcellularLocation>
</comment>
<dbReference type="AlphaFoldDB" id="A0A7Y6F441"/>
<evidence type="ECO:0000256" key="1">
    <source>
        <dbReference type="ARBA" id="ARBA00004651"/>
    </source>
</evidence>
<reference evidence="11 12" key="1">
    <citation type="submission" date="2020-03" db="EMBL/GenBank/DDBJ databases">
        <title>Complete genome sequence of sixteen Streptomyces strains facilitates identification of candidate genes involved in plant growth-promotion in grain legumes and cereals.</title>
        <authorList>
            <person name="Gopalakrishnan S."/>
            <person name="Thakur V."/>
            <person name="Saxena R."/>
            <person name="Vadlamudi S."/>
            <person name="Purohit S."/>
            <person name="Kumar V."/>
            <person name="Rathore A."/>
            <person name="Chitikineni A."/>
            <person name="Varshney R.K."/>
        </authorList>
    </citation>
    <scope>NUCLEOTIDE SEQUENCE [LARGE SCALE GENOMIC DNA]</scope>
    <source>
        <strain evidence="11 12">KAI-180</strain>
    </source>
</reference>
<keyword evidence="5 10" id="KW-0472">Membrane</keyword>
<accession>A0A7Y6F441</accession>
<protein>
    <recommendedName>
        <fullName evidence="10">Fluoride-specific ion channel FluC</fullName>
    </recommendedName>
</protein>
<keyword evidence="10" id="KW-0915">Sodium</keyword>
<dbReference type="GO" id="GO:0140114">
    <property type="term" value="P:cellular detoxification of fluoride"/>
    <property type="evidence" value="ECO:0007669"/>
    <property type="project" value="UniProtKB-UniRule"/>
</dbReference>
<organism evidence="11 12">
    <name type="scientific">Streptomyces odorifer</name>
    <dbReference type="NCBI Taxonomy" id="53450"/>
    <lineage>
        <taxon>Bacteria</taxon>
        <taxon>Bacillati</taxon>
        <taxon>Actinomycetota</taxon>
        <taxon>Actinomycetes</taxon>
        <taxon>Kitasatosporales</taxon>
        <taxon>Streptomycetaceae</taxon>
        <taxon>Streptomyces</taxon>
        <taxon>Streptomyces albidoflavus group</taxon>
    </lineage>
</organism>
<comment type="similarity">
    <text evidence="7 10">Belongs to the fluoride channel Fluc/FEX (TC 1.A.43) family.</text>
</comment>
<evidence type="ECO:0000256" key="7">
    <source>
        <dbReference type="ARBA" id="ARBA00035120"/>
    </source>
</evidence>
<feature type="transmembrane region" description="Helical" evidence="10">
    <location>
        <begin position="157"/>
        <end position="179"/>
    </location>
</feature>
<dbReference type="Pfam" id="PF02537">
    <property type="entry name" value="CRCB"/>
    <property type="match status" value="1"/>
</dbReference>
<proteinExistence type="inferred from homology"/>
<evidence type="ECO:0000256" key="8">
    <source>
        <dbReference type="ARBA" id="ARBA00035585"/>
    </source>
</evidence>
<evidence type="ECO:0000256" key="4">
    <source>
        <dbReference type="ARBA" id="ARBA00022989"/>
    </source>
</evidence>
<dbReference type="GO" id="GO:0046872">
    <property type="term" value="F:metal ion binding"/>
    <property type="evidence" value="ECO:0007669"/>
    <property type="project" value="UniProtKB-KW"/>
</dbReference>